<gene>
    <name evidence="1" type="ORF">FUG_LOCUS18489</name>
</gene>
<accession>A0A4E9D5P0</accession>
<name>A0A4E9D5P0_GIBZA</name>
<evidence type="ECO:0000313" key="1">
    <source>
        <dbReference type="EMBL" id="VIO52085.1"/>
    </source>
</evidence>
<proteinExistence type="predicted"/>
<organism evidence="1">
    <name type="scientific">Gibberella zeae</name>
    <name type="common">Wheat head blight fungus</name>
    <name type="synonym">Fusarium graminearum</name>
    <dbReference type="NCBI Taxonomy" id="5518"/>
    <lineage>
        <taxon>Eukaryota</taxon>
        <taxon>Fungi</taxon>
        <taxon>Dikarya</taxon>
        <taxon>Ascomycota</taxon>
        <taxon>Pezizomycotina</taxon>
        <taxon>Sordariomycetes</taxon>
        <taxon>Hypocreomycetidae</taxon>
        <taxon>Hypocreales</taxon>
        <taxon>Nectriaceae</taxon>
        <taxon>Fusarium</taxon>
    </lineage>
</organism>
<dbReference type="EMBL" id="CAAKMV010000020">
    <property type="protein sequence ID" value="VIO52085.1"/>
    <property type="molecule type" value="Genomic_DNA"/>
</dbReference>
<dbReference type="AlphaFoldDB" id="A0A4E9D5P0"/>
<sequence>MHLAQTVEQAIGWPNHGRATAIFFGDIVISLDSFYPQARDTLKDTPPSSLSSARHGDDPARCLCIQVPTACHNFLHRVSSAENWT</sequence>
<reference evidence="1" key="1">
    <citation type="submission" date="2019-04" db="EMBL/GenBank/DDBJ databases">
        <authorList>
            <person name="Melise S."/>
            <person name="Noan J."/>
            <person name="Okalmin O."/>
        </authorList>
    </citation>
    <scope>NUCLEOTIDE SEQUENCE</scope>
    <source>
        <strain evidence="1">FN9</strain>
    </source>
</reference>
<protein>
    <submittedName>
        <fullName evidence="1">Uncharacterized protein</fullName>
    </submittedName>
</protein>